<evidence type="ECO:0000313" key="8">
    <source>
        <dbReference type="EMBL" id="TXJ98818.1"/>
    </source>
</evidence>
<feature type="transmembrane region" description="Helical" evidence="5">
    <location>
        <begin position="58"/>
        <end position="78"/>
    </location>
</feature>
<keyword evidence="4 5" id="KW-0472">Membrane</keyword>
<evidence type="ECO:0000256" key="2">
    <source>
        <dbReference type="ARBA" id="ARBA00022692"/>
    </source>
</evidence>
<dbReference type="RefSeq" id="WP_119646534.1">
    <property type="nucleotide sequence ID" value="NZ_QXFI01000013.1"/>
</dbReference>
<evidence type="ECO:0000256" key="5">
    <source>
        <dbReference type="SAM" id="Phobius"/>
    </source>
</evidence>
<feature type="transmembrane region" description="Helical" evidence="5">
    <location>
        <begin position="347"/>
        <end position="366"/>
    </location>
</feature>
<evidence type="ECO:0000313" key="10">
    <source>
        <dbReference type="Proteomes" id="UP000321621"/>
    </source>
</evidence>
<evidence type="ECO:0000313" key="7">
    <source>
        <dbReference type="EMBL" id="RIV46049.1"/>
    </source>
</evidence>
<feature type="transmembrane region" description="Helical" evidence="5">
    <location>
        <begin position="378"/>
        <end position="394"/>
    </location>
</feature>
<feature type="transmembrane region" description="Helical" evidence="5">
    <location>
        <begin position="6"/>
        <end position="22"/>
    </location>
</feature>
<dbReference type="Proteomes" id="UP000266691">
    <property type="component" value="Unassembled WGS sequence"/>
</dbReference>
<dbReference type="OrthoDB" id="1403143at2"/>
<dbReference type="EMBL" id="VNWK01000013">
    <property type="protein sequence ID" value="TXJ98818.1"/>
    <property type="molecule type" value="Genomic_DNA"/>
</dbReference>
<evidence type="ECO:0000256" key="3">
    <source>
        <dbReference type="ARBA" id="ARBA00022989"/>
    </source>
</evidence>
<dbReference type="GO" id="GO:0016874">
    <property type="term" value="F:ligase activity"/>
    <property type="evidence" value="ECO:0007669"/>
    <property type="project" value="UniProtKB-KW"/>
</dbReference>
<evidence type="ECO:0000256" key="1">
    <source>
        <dbReference type="ARBA" id="ARBA00004141"/>
    </source>
</evidence>
<reference evidence="7 9" key="1">
    <citation type="submission" date="2018-08" db="EMBL/GenBank/DDBJ databases">
        <title>Proposal of Muricauda 72 sp.nov. and Muricauda NH166 sp.nov., isolated from seawater.</title>
        <authorList>
            <person name="Cheng H."/>
            <person name="Wu Y.-H."/>
            <person name="Guo L.-L."/>
            <person name="Xu X.-W."/>
        </authorList>
    </citation>
    <scope>NUCLEOTIDE SEQUENCE [LARGE SCALE GENOMIC DNA]</scope>
    <source>
        <strain evidence="7 9">72</strain>
    </source>
</reference>
<comment type="subcellular location">
    <subcellularLocation>
        <location evidence="1">Membrane</location>
        <topology evidence="1">Multi-pass membrane protein</topology>
    </subcellularLocation>
</comment>
<feature type="transmembrane region" description="Helical" evidence="5">
    <location>
        <begin position="114"/>
        <end position="131"/>
    </location>
</feature>
<evidence type="ECO:0000259" key="6">
    <source>
        <dbReference type="Pfam" id="PF04932"/>
    </source>
</evidence>
<protein>
    <submittedName>
        <fullName evidence="7">O-antigen ligase domain-containing protein</fullName>
    </submittedName>
    <submittedName>
        <fullName evidence="8">O-antigen ligase family protein</fullName>
    </submittedName>
</protein>
<feature type="transmembrane region" description="Helical" evidence="5">
    <location>
        <begin position="90"/>
        <end position="108"/>
    </location>
</feature>
<keyword evidence="2 5" id="KW-0812">Transmembrane</keyword>
<feature type="transmembrane region" description="Helical" evidence="5">
    <location>
        <begin position="183"/>
        <end position="205"/>
    </location>
</feature>
<evidence type="ECO:0000256" key="4">
    <source>
        <dbReference type="ARBA" id="ARBA00023136"/>
    </source>
</evidence>
<keyword evidence="10" id="KW-1185">Reference proteome</keyword>
<feature type="transmembrane region" description="Helical" evidence="5">
    <location>
        <begin position="256"/>
        <end position="275"/>
    </location>
</feature>
<keyword evidence="3 5" id="KW-1133">Transmembrane helix</keyword>
<dbReference type="InterPro" id="IPR007016">
    <property type="entry name" value="O-antigen_ligase-rel_domated"/>
</dbReference>
<evidence type="ECO:0000313" key="9">
    <source>
        <dbReference type="Proteomes" id="UP000266691"/>
    </source>
</evidence>
<name>A0A3A1NL08_9FLAO</name>
<dbReference type="AlphaFoldDB" id="A0A3A1NL08"/>
<organism evidence="7 9">
    <name type="scientific">Flagellimonas pelagia</name>
    <dbReference type="NCBI Taxonomy" id="2306998"/>
    <lineage>
        <taxon>Bacteria</taxon>
        <taxon>Pseudomonadati</taxon>
        <taxon>Bacteroidota</taxon>
        <taxon>Flavobacteriia</taxon>
        <taxon>Flavobacteriales</taxon>
        <taxon>Flavobacteriaceae</taxon>
        <taxon>Flagellimonas</taxon>
    </lineage>
</organism>
<dbReference type="EMBL" id="QXFI01000013">
    <property type="protein sequence ID" value="RIV46049.1"/>
    <property type="molecule type" value="Genomic_DNA"/>
</dbReference>
<keyword evidence="7" id="KW-0436">Ligase</keyword>
<proteinExistence type="predicted"/>
<dbReference type="Pfam" id="PF04932">
    <property type="entry name" value="Wzy_C"/>
    <property type="match status" value="1"/>
</dbReference>
<sequence length="433" mass="49126">MKNWIYYLIAFLLAVDNVFVSKRIGFLSVDRLLEIMIFILFFRSFLDELRTNPFFKKFTQFLVGFIVLKFLMNLWFLANGEIKSLDIVREIFKGITFLIFAYLFVLVLKKGPKYLRVISWVHLGILIFALLHHPLSPIAGEVQEFKKALLTSNDAEMGEADLSNEETYIEYGLANRFRLSGPFAFAITFSYFAISSFILNLYLFMKTRKKFYLLVLGLLIVTAFLSQTRSLILGLFIISAGYFLLIQNKTVRYKFNLIAGAFFSILILMLAANSIGSIDSRVTSAEGTGGGSDNRPLLWATGILAVLENPFGVSEADYDKTRQAMFEVSGDSSLLHLTSHNGLINVGFQYTFFGYILFGFFAYFLIKSAMKLPRDYKFLFLLSLLGYLVHSSFHNNFILYADYPFLTILILIGYANVIEGKNEGNLASVGVGN</sequence>
<dbReference type="Proteomes" id="UP000321621">
    <property type="component" value="Unassembled WGS sequence"/>
</dbReference>
<accession>A0A3A1NL08</accession>
<feature type="domain" description="O-antigen ligase-related" evidence="6">
    <location>
        <begin position="215"/>
        <end position="358"/>
    </location>
</feature>
<dbReference type="PANTHER" id="PTHR37422:SF13">
    <property type="entry name" value="LIPOPOLYSACCHARIDE BIOSYNTHESIS PROTEIN PA4999-RELATED"/>
    <property type="match status" value="1"/>
</dbReference>
<dbReference type="InterPro" id="IPR051533">
    <property type="entry name" value="WaaL-like"/>
</dbReference>
<comment type="caution">
    <text evidence="7">The sequence shown here is derived from an EMBL/GenBank/DDBJ whole genome shotgun (WGS) entry which is preliminary data.</text>
</comment>
<dbReference type="GO" id="GO:0016020">
    <property type="term" value="C:membrane"/>
    <property type="evidence" value="ECO:0007669"/>
    <property type="project" value="UniProtKB-SubCell"/>
</dbReference>
<gene>
    <name evidence="7" type="ORF">D2V05_05645</name>
    <name evidence="8" type="ORF">FQ017_05600</name>
</gene>
<feature type="transmembrane region" description="Helical" evidence="5">
    <location>
        <begin position="211"/>
        <end position="244"/>
    </location>
</feature>
<reference evidence="8 10" key="2">
    <citation type="submission" date="2019-07" db="EMBL/GenBank/DDBJ databases">
        <title>Draft genome of two Muricauda strains isolated from deep sea.</title>
        <authorList>
            <person name="Sun C."/>
        </authorList>
    </citation>
    <scope>NUCLEOTIDE SEQUENCE [LARGE SCALE GENOMIC DNA]</scope>
    <source>
        <strain evidence="8 10">72</strain>
    </source>
</reference>
<dbReference type="PANTHER" id="PTHR37422">
    <property type="entry name" value="TEICHURONIC ACID BIOSYNTHESIS PROTEIN TUAE"/>
    <property type="match status" value="1"/>
</dbReference>